<reference evidence="2 3" key="1">
    <citation type="submission" date="2020-05" db="EMBL/GenBank/DDBJ databases">
        <authorList>
            <person name="Whitworth D."/>
        </authorList>
    </citation>
    <scope>NUCLEOTIDE SEQUENCE [LARGE SCALE GENOMIC DNA]</scope>
    <source>
        <strain evidence="2 3">AM005</strain>
    </source>
</reference>
<evidence type="ECO:0000259" key="1">
    <source>
        <dbReference type="PROSITE" id="PS50995"/>
    </source>
</evidence>
<dbReference type="InterPro" id="IPR036390">
    <property type="entry name" value="WH_DNA-bd_sf"/>
</dbReference>
<dbReference type="RefSeq" id="WP_171443078.1">
    <property type="nucleotide sequence ID" value="NZ_JABFNS010000149.1"/>
</dbReference>
<dbReference type="InterPro" id="IPR000835">
    <property type="entry name" value="HTH_MarR-typ"/>
</dbReference>
<dbReference type="GO" id="GO:0003700">
    <property type="term" value="F:DNA-binding transcription factor activity"/>
    <property type="evidence" value="ECO:0007669"/>
    <property type="project" value="InterPro"/>
</dbReference>
<dbReference type="InterPro" id="IPR039422">
    <property type="entry name" value="MarR/SlyA-like"/>
</dbReference>
<dbReference type="SUPFAM" id="SSF46785">
    <property type="entry name" value="Winged helix' DNA-binding domain"/>
    <property type="match status" value="1"/>
</dbReference>
<gene>
    <name evidence="2" type="ORF">HNV28_22065</name>
</gene>
<dbReference type="PROSITE" id="PS50995">
    <property type="entry name" value="HTH_MARR_2"/>
    <property type="match status" value="1"/>
</dbReference>
<dbReference type="GO" id="GO:0006950">
    <property type="term" value="P:response to stress"/>
    <property type="evidence" value="ECO:0007669"/>
    <property type="project" value="TreeGrafter"/>
</dbReference>
<proteinExistence type="predicted"/>
<accession>A0A7Y4ILV2</accession>
<dbReference type="Gene3D" id="1.10.10.10">
    <property type="entry name" value="Winged helix-like DNA-binding domain superfamily/Winged helix DNA-binding domain"/>
    <property type="match status" value="1"/>
</dbReference>
<organism evidence="2 3">
    <name type="scientific">Myxococcus xanthus</name>
    <dbReference type="NCBI Taxonomy" id="34"/>
    <lineage>
        <taxon>Bacteria</taxon>
        <taxon>Pseudomonadati</taxon>
        <taxon>Myxococcota</taxon>
        <taxon>Myxococcia</taxon>
        <taxon>Myxococcales</taxon>
        <taxon>Cystobacterineae</taxon>
        <taxon>Myxococcaceae</taxon>
        <taxon>Myxococcus</taxon>
    </lineage>
</organism>
<evidence type="ECO:0000313" key="2">
    <source>
        <dbReference type="EMBL" id="NOJ80980.1"/>
    </source>
</evidence>
<comment type="caution">
    <text evidence="2">The sequence shown here is derived from an EMBL/GenBank/DDBJ whole genome shotgun (WGS) entry which is preliminary data.</text>
</comment>
<evidence type="ECO:0000313" key="3">
    <source>
        <dbReference type="Proteomes" id="UP000533080"/>
    </source>
</evidence>
<dbReference type="PRINTS" id="PR00598">
    <property type="entry name" value="HTHMARR"/>
</dbReference>
<dbReference type="SMART" id="SM00347">
    <property type="entry name" value="HTH_MARR"/>
    <property type="match status" value="1"/>
</dbReference>
<dbReference type="Proteomes" id="UP000533080">
    <property type="component" value="Unassembled WGS sequence"/>
</dbReference>
<name>A0A7Y4ILV2_MYXXA</name>
<sequence length="182" mass="20235">MPTRPSTSPTPAALPRYERLQRLALRFPELDASAIETCITLLRASHDLSGAYEAHLGHHGLSMGRFMVLVRLLTTEDDDVERVSGLTPADLAESSGVSRATMTGLLDTLEKDALISREDHPEDRRMYTVRLTPKARQLIESVLPDHYRRIAALMAPLSEEERTTLRTLLAKVTSGLPLLKQP</sequence>
<dbReference type="AlphaFoldDB" id="A0A7Y4ILV2"/>
<dbReference type="PANTHER" id="PTHR33164:SF43">
    <property type="entry name" value="HTH-TYPE TRANSCRIPTIONAL REPRESSOR YETL"/>
    <property type="match status" value="1"/>
</dbReference>
<dbReference type="EMBL" id="JABFNT010000072">
    <property type="protein sequence ID" value="NOJ80980.1"/>
    <property type="molecule type" value="Genomic_DNA"/>
</dbReference>
<dbReference type="InterPro" id="IPR036388">
    <property type="entry name" value="WH-like_DNA-bd_sf"/>
</dbReference>
<protein>
    <submittedName>
        <fullName evidence="2">MarR family transcriptional regulator</fullName>
    </submittedName>
</protein>
<feature type="domain" description="HTH marR-type" evidence="1">
    <location>
        <begin position="34"/>
        <end position="174"/>
    </location>
</feature>
<dbReference type="PANTHER" id="PTHR33164">
    <property type="entry name" value="TRANSCRIPTIONAL REGULATOR, MARR FAMILY"/>
    <property type="match status" value="1"/>
</dbReference>
<dbReference type="Pfam" id="PF01047">
    <property type="entry name" value="MarR"/>
    <property type="match status" value="1"/>
</dbReference>